<gene>
    <name evidence="4" type="ORF">X975_03605</name>
</gene>
<proteinExistence type="predicted"/>
<name>A0A087UQE3_STEMI</name>
<dbReference type="OrthoDB" id="8192800at2759"/>
<feature type="chain" id="PRO_5001830720" evidence="3">
    <location>
        <begin position="36"/>
        <end position="448"/>
    </location>
</feature>
<organism evidence="4 5">
    <name type="scientific">Stegodyphus mimosarum</name>
    <name type="common">African social velvet spider</name>
    <dbReference type="NCBI Taxonomy" id="407821"/>
    <lineage>
        <taxon>Eukaryota</taxon>
        <taxon>Metazoa</taxon>
        <taxon>Ecdysozoa</taxon>
        <taxon>Arthropoda</taxon>
        <taxon>Chelicerata</taxon>
        <taxon>Arachnida</taxon>
        <taxon>Araneae</taxon>
        <taxon>Araneomorphae</taxon>
        <taxon>Entelegynae</taxon>
        <taxon>Eresoidea</taxon>
        <taxon>Eresidae</taxon>
        <taxon>Stegodyphus</taxon>
    </lineage>
</organism>
<feature type="compositionally biased region" description="Polar residues" evidence="1">
    <location>
        <begin position="314"/>
        <end position="333"/>
    </location>
</feature>
<evidence type="ECO:0000256" key="2">
    <source>
        <dbReference type="SAM" id="Phobius"/>
    </source>
</evidence>
<keyword evidence="2" id="KW-1133">Transmembrane helix</keyword>
<reference evidence="4 5" key="1">
    <citation type="submission" date="2013-11" db="EMBL/GenBank/DDBJ databases">
        <title>Genome sequencing of Stegodyphus mimosarum.</title>
        <authorList>
            <person name="Bechsgaard J."/>
        </authorList>
    </citation>
    <scope>NUCLEOTIDE SEQUENCE [LARGE SCALE GENOMIC DNA]</scope>
</reference>
<evidence type="ECO:0000313" key="5">
    <source>
        <dbReference type="Proteomes" id="UP000054359"/>
    </source>
</evidence>
<feature type="non-terminal residue" evidence="4">
    <location>
        <position position="448"/>
    </location>
</feature>
<dbReference type="AlphaFoldDB" id="A0A087UQE3"/>
<dbReference type="OMA" id="FNSDNCG"/>
<evidence type="ECO:0000256" key="1">
    <source>
        <dbReference type="SAM" id="MobiDB-lite"/>
    </source>
</evidence>
<dbReference type="Proteomes" id="UP000054359">
    <property type="component" value="Unassembled WGS sequence"/>
</dbReference>
<sequence length="448" mass="50180">MSIERKKFLNFLCIQYDLLILSFLVLFAAVGSVQGEAITVNNNPPIIKHLHFPYRTQYAYGDLTDYGFHQKAPAFTKKPAVVSDKIFQIEPSDATDGLKYSQPAVDYHQLNSFPNVKVPLSSLLKDRIFQLSSQPHNSEKIQGQAFSAGKVTEKNLFKPMRDIRYLDPVSEKKSQLSDAVVESKYKIRDGDFDNVFLSDMSFNGESTNFFKEDKNNFTDASENLLSISSDAVLSYETPVNFSKDIAVDKHSPRYAEEDVPSLYPDTKTSENSSYNLSTNLPILKTVLPEFTTRTSVVFSTHLYIEFVNQTNSSQNGTMTLPSTHTDGNSSTAMPSLENETDKLSSGTVAGIVIAVLVCITLLSSAVIYLLYRKYNGKCTSVVESKFNSDNCGYLDDSLRSSIYLNNHIELPKESSEEMTSLDNDSFLNSLETMTIQNYWADNSKNTKV</sequence>
<protein>
    <submittedName>
        <fullName evidence="4">Uncharacterized protein</fullName>
    </submittedName>
</protein>
<keyword evidence="2" id="KW-0472">Membrane</keyword>
<accession>A0A087UQE3</accession>
<feature type="region of interest" description="Disordered" evidence="1">
    <location>
        <begin position="314"/>
        <end position="338"/>
    </location>
</feature>
<keyword evidence="2" id="KW-0812">Transmembrane</keyword>
<feature type="transmembrane region" description="Helical" evidence="2">
    <location>
        <begin position="348"/>
        <end position="371"/>
    </location>
</feature>
<evidence type="ECO:0000256" key="3">
    <source>
        <dbReference type="SAM" id="SignalP"/>
    </source>
</evidence>
<evidence type="ECO:0000313" key="4">
    <source>
        <dbReference type="EMBL" id="KFM79582.1"/>
    </source>
</evidence>
<dbReference type="EMBL" id="KK121025">
    <property type="protein sequence ID" value="KFM79582.1"/>
    <property type="molecule type" value="Genomic_DNA"/>
</dbReference>
<keyword evidence="5" id="KW-1185">Reference proteome</keyword>
<feature type="signal peptide" evidence="3">
    <location>
        <begin position="1"/>
        <end position="35"/>
    </location>
</feature>
<keyword evidence="3" id="KW-0732">Signal</keyword>